<dbReference type="AlphaFoldDB" id="A0A937XGT4"/>
<feature type="region of interest" description="Disordered" evidence="5">
    <location>
        <begin position="1"/>
        <end position="23"/>
    </location>
</feature>
<reference evidence="7" key="1">
    <citation type="submission" date="2019-03" db="EMBL/GenBank/DDBJ databases">
        <title>Lake Tanganyika Metagenome-Assembled Genomes (MAGs).</title>
        <authorList>
            <person name="Tran P."/>
        </authorList>
    </citation>
    <scope>NUCLEOTIDE SEQUENCE</scope>
    <source>
        <strain evidence="7">K_DeepCast_150m_m2_040</strain>
    </source>
</reference>
<keyword evidence="2" id="KW-0547">Nucleotide-binding</keyword>
<dbReference type="EMBL" id="VGIR01000026">
    <property type="protein sequence ID" value="MBM3331356.1"/>
    <property type="molecule type" value="Genomic_DNA"/>
</dbReference>
<name>A0A937XGT4_UNCW3</name>
<evidence type="ECO:0000256" key="1">
    <source>
        <dbReference type="ARBA" id="ARBA00022448"/>
    </source>
</evidence>
<dbReference type="FunFam" id="3.40.50.300:FF:000134">
    <property type="entry name" value="Iron-enterobactin ABC transporter ATP-binding protein"/>
    <property type="match status" value="1"/>
</dbReference>
<evidence type="ECO:0000256" key="5">
    <source>
        <dbReference type="SAM" id="MobiDB-lite"/>
    </source>
</evidence>
<dbReference type="InterPro" id="IPR003439">
    <property type="entry name" value="ABC_transporter-like_ATP-bd"/>
</dbReference>
<dbReference type="PROSITE" id="PS50893">
    <property type="entry name" value="ABC_TRANSPORTER_2"/>
    <property type="match status" value="1"/>
</dbReference>
<evidence type="ECO:0000313" key="8">
    <source>
        <dbReference type="Proteomes" id="UP000779900"/>
    </source>
</evidence>
<proteinExistence type="predicted"/>
<dbReference type="CDD" id="cd03214">
    <property type="entry name" value="ABC_Iron-Siderophores_B12_Hemin"/>
    <property type="match status" value="1"/>
</dbReference>
<dbReference type="InterPro" id="IPR027417">
    <property type="entry name" value="P-loop_NTPase"/>
</dbReference>
<dbReference type="Gene3D" id="3.40.50.300">
    <property type="entry name" value="P-loop containing nucleotide triphosphate hydrolases"/>
    <property type="match status" value="1"/>
</dbReference>
<comment type="caution">
    <text evidence="7">The sequence shown here is derived from an EMBL/GenBank/DDBJ whole genome shotgun (WGS) entry which is preliminary data.</text>
</comment>
<keyword evidence="3 7" id="KW-0067">ATP-binding</keyword>
<dbReference type="PANTHER" id="PTHR42794">
    <property type="entry name" value="HEMIN IMPORT ATP-BINDING PROTEIN HMUV"/>
    <property type="match status" value="1"/>
</dbReference>
<evidence type="ECO:0000313" key="7">
    <source>
        <dbReference type="EMBL" id="MBM3331356.1"/>
    </source>
</evidence>
<evidence type="ECO:0000259" key="6">
    <source>
        <dbReference type="PROSITE" id="PS50893"/>
    </source>
</evidence>
<evidence type="ECO:0000256" key="4">
    <source>
        <dbReference type="ARBA" id="ARBA00022967"/>
    </source>
</evidence>
<keyword evidence="1" id="KW-0813">Transport</keyword>
<feature type="domain" description="ABC transporter" evidence="6">
    <location>
        <begin position="34"/>
        <end position="269"/>
    </location>
</feature>
<dbReference type="GO" id="GO:0005524">
    <property type="term" value="F:ATP binding"/>
    <property type="evidence" value="ECO:0007669"/>
    <property type="project" value="UniProtKB-KW"/>
</dbReference>
<dbReference type="GO" id="GO:0016887">
    <property type="term" value="F:ATP hydrolysis activity"/>
    <property type="evidence" value="ECO:0007669"/>
    <property type="project" value="InterPro"/>
</dbReference>
<evidence type="ECO:0000256" key="3">
    <source>
        <dbReference type="ARBA" id="ARBA00022840"/>
    </source>
</evidence>
<dbReference type="Proteomes" id="UP000779900">
    <property type="component" value="Unassembled WGS sequence"/>
</dbReference>
<dbReference type="Pfam" id="PF00005">
    <property type="entry name" value="ABC_tran"/>
    <property type="match status" value="1"/>
</dbReference>
<dbReference type="PROSITE" id="PS00211">
    <property type="entry name" value="ABC_TRANSPORTER_1"/>
    <property type="match status" value="1"/>
</dbReference>
<protein>
    <submittedName>
        <fullName evidence="7">ABC transporter ATP-binding protein</fullName>
    </submittedName>
</protein>
<gene>
    <name evidence="7" type="ORF">FJY68_05820</name>
</gene>
<evidence type="ECO:0000256" key="2">
    <source>
        <dbReference type="ARBA" id="ARBA00022741"/>
    </source>
</evidence>
<dbReference type="InterPro" id="IPR017871">
    <property type="entry name" value="ABC_transporter-like_CS"/>
</dbReference>
<organism evidence="7 8">
    <name type="scientific">candidate division WOR-3 bacterium</name>
    <dbReference type="NCBI Taxonomy" id="2052148"/>
    <lineage>
        <taxon>Bacteria</taxon>
        <taxon>Bacteria division WOR-3</taxon>
    </lineage>
</organism>
<sequence>MKERRGLSPLSSDENGDCTQSQDGDCTQSIHNAIELSGLSFGYGESLLFEDFDLDVASGEFLGVIGPNGAGKSTLLRLVSGLLRPAKGSVRILERDLGALGRREVARTLGVVLQENPFAFDYSVSDVVMMGRNPYLGRFQSPGRHDREAAKAALEFVDALFLKEKRINSISAGERQRVVLARALAQEPRVLMLDEATSHLDIAHQQLIARILSEMNRQGKTVVLLSHDLNLAALYCSRILLLDRGKTVACDVPEQVISAELIRAVYGVEPIVTRHPESGRPQVLLPAPALKQQ</sequence>
<feature type="compositionally biased region" description="Polar residues" evidence="5">
    <location>
        <begin position="9"/>
        <end position="23"/>
    </location>
</feature>
<dbReference type="PANTHER" id="PTHR42794:SF1">
    <property type="entry name" value="HEMIN IMPORT ATP-BINDING PROTEIN HMUV"/>
    <property type="match status" value="1"/>
</dbReference>
<keyword evidence="4" id="KW-1278">Translocase</keyword>
<dbReference type="SMART" id="SM00382">
    <property type="entry name" value="AAA"/>
    <property type="match status" value="1"/>
</dbReference>
<dbReference type="InterPro" id="IPR003593">
    <property type="entry name" value="AAA+_ATPase"/>
</dbReference>
<dbReference type="SUPFAM" id="SSF52540">
    <property type="entry name" value="P-loop containing nucleoside triphosphate hydrolases"/>
    <property type="match status" value="1"/>
</dbReference>
<accession>A0A937XGT4</accession>